<evidence type="ECO:0000313" key="2">
    <source>
        <dbReference type="Proteomes" id="UP000887565"/>
    </source>
</evidence>
<evidence type="ECO:0000313" key="3">
    <source>
        <dbReference type="WBParaSite" id="nRc.2.0.1.t37913-RA"/>
    </source>
</evidence>
<feature type="region of interest" description="Disordered" evidence="1">
    <location>
        <begin position="1"/>
        <end position="23"/>
    </location>
</feature>
<keyword evidence="2" id="KW-1185">Reference proteome</keyword>
<sequence length="74" mass="8531">MDAEHAKKKEEEQTAGTPIHTVVETPQELAAPLAEEEKEIQVLALTWDTEGVLRYYTAEAIKNMKEKPIRIRRR</sequence>
<feature type="compositionally biased region" description="Basic and acidic residues" evidence="1">
    <location>
        <begin position="1"/>
        <end position="12"/>
    </location>
</feature>
<name>A0A915KGH0_ROMCU</name>
<accession>A0A915KGH0</accession>
<organism evidence="2 3">
    <name type="scientific">Romanomermis culicivorax</name>
    <name type="common">Nematode worm</name>
    <dbReference type="NCBI Taxonomy" id="13658"/>
    <lineage>
        <taxon>Eukaryota</taxon>
        <taxon>Metazoa</taxon>
        <taxon>Ecdysozoa</taxon>
        <taxon>Nematoda</taxon>
        <taxon>Enoplea</taxon>
        <taxon>Dorylaimia</taxon>
        <taxon>Mermithida</taxon>
        <taxon>Mermithoidea</taxon>
        <taxon>Mermithidae</taxon>
        <taxon>Romanomermis</taxon>
    </lineage>
</organism>
<dbReference type="AlphaFoldDB" id="A0A915KGH0"/>
<reference evidence="3" key="1">
    <citation type="submission" date="2022-11" db="UniProtKB">
        <authorList>
            <consortium name="WormBaseParasite"/>
        </authorList>
    </citation>
    <scope>IDENTIFICATION</scope>
</reference>
<dbReference type="Proteomes" id="UP000887565">
    <property type="component" value="Unplaced"/>
</dbReference>
<protein>
    <submittedName>
        <fullName evidence="3">Uncharacterized protein</fullName>
    </submittedName>
</protein>
<evidence type="ECO:0000256" key="1">
    <source>
        <dbReference type="SAM" id="MobiDB-lite"/>
    </source>
</evidence>
<proteinExistence type="predicted"/>
<dbReference type="WBParaSite" id="nRc.2.0.1.t37913-RA">
    <property type="protein sequence ID" value="nRc.2.0.1.t37913-RA"/>
    <property type="gene ID" value="nRc.2.0.1.g37913"/>
</dbReference>